<keyword evidence="2 4" id="KW-0413">Isomerase</keyword>
<dbReference type="Pfam" id="PF00849">
    <property type="entry name" value="PseudoU_synth_2"/>
    <property type="match status" value="1"/>
</dbReference>
<evidence type="ECO:0000256" key="2">
    <source>
        <dbReference type="ARBA" id="ARBA00023235"/>
    </source>
</evidence>
<dbReference type="SMART" id="SM00363">
    <property type="entry name" value="S4"/>
    <property type="match status" value="1"/>
</dbReference>
<dbReference type="PANTHER" id="PTHR47683:SF2">
    <property type="entry name" value="RNA-BINDING S4 DOMAIN-CONTAINING PROTEIN"/>
    <property type="match status" value="1"/>
</dbReference>
<evidence type="ECO:0000259" key="6">
    <source>
        <dbReference type="SMART" id="SM00363"/>
    </source>
</evidence>
<evidence type="ECO:0000256" key="3">
    <source>
        <dbReference type="PROSITE-ProRule" id="PRU00182"/>
    </source>
</evidence>
<dbReference type="GO" id="GO:0000455">
    <property type="term" value="P:enzyme-directed rRNA pseudouridine synthesis"/>
    <property type="evidence" value="ECO:0007669"/>
    <property type="project" value="UniProtKB-ARBA"/>
</dbReference>
<feature type="region of interest" description="Disordered" evidence="5">
    <location>
        <begin position="1"/>
        <end position="69"/>
    </location>
</feature>
<dbReference type="InterPro" id="IPR050343">
    <property type="entry name" value="RsuA_PseudoU_synthase"/>
</dbReference>
<dbReference type="InterPro" id="IPR018496">
    <property type="entry name" value="PsdUridine_synth_RsuA/RluB_CS"/>
</dbReference>
<dbReference type="InterPro" id="IPR006145">
    <property type="entry name" value="PsdUridine_synth_RsuA/RluA"/>
</dbReference>
<name>A0AA94HSI7_DESDE</name>
<dbReference type="Gene3D" id="3.30.70.1560">
    <property type="entry name" value="Alpha-L RNA-binding motif"/>
    <property type="match status" value="1"/>
</dbReference>
<dbReference type="InterPro" id="IPR000748">
    <property type="entry name" value="PsdUridine_synth_RsuA/RluB/E/F"/>
</dbReference>
<proteinExistence type="inferred from homology"/>
<dbReference type="Proteomes" id="UP000182680">
    <property type="component" value="Unassembled WGS sequence"/>
</dbReference>
<dbReference type="EMBL" id="FPIW01000018">
    <property type="protein sequence ID" value="SFW44471.1"/>
    <property type="molecule type" value="Genomic_DNA"/>
</dbReference>
<evidence type="ECO:0000256" key="1">
    <source>
        <dbReference type="ARBA" id="ARBA00008348"/>
    </source>
</evidence>
<dbReference type="NCBIfam" id="TIGR00093">
    <property type="entry name" value="pseudouridine synthase"/>
    <property type="match status" value="1"/>
</dbReference>
<dbReference type="EC" id="5.4.99.-" evidence="4"/>
<dbReference type="CDD" id="cd02870">
    <property type="entry name" value="PseudoU_synth_RsuA_like"/>
    <property type="match status" value="1"/>
</dbReference>
<evidence type="ECO:0000256" key="4">
    <source>
        <dbReference type="RuleBase" id="RU003887"/>
    </source>
</evidence>
<dbReference type="Gene3D" id="3.30.70.580">
    <property type="entry name" value="Pseudouridine synthase I, catalytic domain, N-terminal subdomain"/>
    <property type="match status" value="1"/>
</dbReference>
<dbReference type="CDD" id="cd00165">
    <property type="entry name" value="S4"/>
    <property type="match status" value="1"/>
</dbReference>
<keyword evidence="3" id="KW-0694">RNA-binding</keyword>
<dbReference type="GO" id="GO:0003723">
    <property type="term" value="F:RNA binding"/>
    <property type="evidence" value="ECO:0007669"/>
    <property type="project" value="UniProtKB-KW"/>
</dbReference>
<dbReference type="InterPro" id="IPR002942">
    <property type="entry name" value="S4_RNA-bd"/>
</dbReference>
<dbReference type="InterPro" id="IPR020094">
    <property type="entry name" value="TruA/RsuA/RluB/E/F_N"/>
</dbReference>
<evidence type="ECO:0000256" key="5">
    <source>
        <dbReference type="SAM" id="MobiDB-lite"/>
    </source>
</evidence>
<protein>
    <recommendedName>
        <fullName evidence="4">Pseudouridine synthase</fullName>
        <ecNumber evidence="4">5.4.99.-</ecNumber>
    </recommendedName>
</protein>
<dbReference type="PROSITE" id="PS01149">
    <property type="entry name" value="PSI_RSU"/>
    <property type="match status" value="1"/>
</dbReference>
<dbReference type="AlphaFoldDB" id="A0AA94HSI7"/>
<reference evidence="8" key="1">
    <citation type="submission" date="2016-11" db="EMBL/GenBank/DDBJ databases">
        <authorList>
            <person name="Jaros S."/>
            <person name="Januszkiewicz K."/>
            <person name="Wedrychowicz H."/>
        </authorList>
    </citation>
    <scope>NUCLEOTIDE SEQUENCE [LARGE SCALE GENOMIC DNA]</scope>
    <source>
        <strain evidence="8">DSM 7057</strain>
    </source>
</reference>
<dbReference type="GO" id="GO:0120159">
    <property type="term" value="F:rRNA pseudouridine synthase activity"/>
    <property type="evidence" value="ECO:0007669"/>
    <property type="project" value="UniProtKB-ARBA"/>
</dbReference>
<dbReference type="Pfam" id="PF01479">
    <property type="entry name" value="S4"/>
    <property type="match status" value="1"/>
</dbReference>
<dbReference type="PANTHER" id="PTHR47683">
    <property type="entry name" value="PSEUDOURIDINE SYNTHASE FAMILY PROTEIN-RELATED"/>
    <property type="match status" value="1"/>
</dbReference>
<evidence type="ECO:0000313" key="7">
    <source>
        <dbReference type="EMBL" id="SFW44471.1"/>
    </source>
</evidence>
<feature type="compositionally biased region" description="Basic residues" evidence="5">
    <location>
        <begin position="1"/>
        <end position="17"/>
    </location>
</feature>
<dbReference type="SUPFAM" id="SSF55174">
    <property type="entry name" value="Alpha-L RNA-binding motif"/>
    <property type="match status" value="1"/>
</dbReference>
<gene>
    <name evidence="7" type="ORF">SAMN02910291_01321</name>
</gene>
<evidence type="ECO:0000313" key="8">
    <source>
        <dbReference type="Proteomes" id="UP000182680"/>
    </source>
</evidence>
<dbReference type="Gene3D" id="3.10.290.10">
    <property type="entry name" value="RNA-binding S4 domain"/>
    <property type="match status" value="1"/>
</dbReference>
<comment type="similarity">
    <text evidence="1 4">Belongs to the pseudouridine synthase RsuA family.</text>
</comment>
<dbReference type="PROSITE" id="PS50889">
    <property type="entry name" value="S4"/>
    <property type="match status" value="1"/>
</dbReference>
<sequence>MTSHSRSHRPSKGHASHSGKEFSRGPRKANKTATVEKNERVSRNVGSGANLKNPGFCVPHSPQPAALSDPDRMRLNKAIAASGLCSRRKADELILSGRITVNGIAEPNPARQVSPEDALGVDGRPLTGAQDFYYLMLNKPVQVVCTVNDPEGRPTVMDYLPKNMRALRLYPVGRLDYFSEGLLLLTNDGQLAQRLTHPSHHQPKTYEVLVRGAVSDASLAAMRHGMRLAEGEDLMPVEVEASFTKGRTLLRMVLHQGLNRQIRRMCRDLGLTILYLKRVSQGPIELGGLASGRARQLTAAEIKVLKESVCLQEVH</sequence>
<accession>A0AA94HSI7</accession>
<dbReference type="SUPFAM" id="SSF55120">
    <property type="entry name" value="Pseudouridine synthase"/>
    <property type="match status" value="1"/>
</dbReference>
<dbReference type="InterPro" id="IPR036986">
    <property type="entry name" value="S4_RNA-bd_sf"/>
</dbReference>
<feature type="domain" description="RNA-binding S4" evidence="6">
    <location>
        <begin position="73"/>
        <end position="130"/>
    </location>
</feature>
<dbReference type="InterPro" id="IPR042092">
    <property type="entry name" value="PsdUridine_s_RsuA/RluB/E/F_cat"/>
</dbReference>
<comment type="caution">
    <text evidence="7">The sequence shown here is derived from an EMBL/GenBank/DDBJ whole genome shotgun (WGS) entry which is preliminary data.</text>
</comment>
<dbReference type="InterPro" id="IPR020103">
    <property type="entry name" value="PsdUridine_synth_cat_dom_sf"/>
</dbReference>
<organism evidence="7 8">
    <name type="scientific">Desulfovibrio desulfuricans</name>
    <dbReference type="NCBI Taxonomy" id="876"/>
    <lineage>
        <taxon>Bacteria</taxon>
        <taxon>Pseudomonadati</taxon>
        <taxon>Thermodesulfobacteriota</taxon>
        <taxon>Desulfovibrionia</taxon>
        <taxon>Desulfovibrionales</taxon>
        <taxon>Desulfovibrionaceae</taxon>
        <taxon>Desulfovibrio</taxon>
    </lineage>
</organism>